<evidence type="ECO:0000259" key="1">
    <source>
        <dbReference type="PROSITE" id="PS51707"/>
    </source>
</evidence>
<dbReference type="InterPro" id="IPR023577">
    <property type="entry name" value="CYTH_domain"/>
</dbReference>
<protein>
    <submittedName>
        <fullName evidence="2">CYTH domain-containing protein</fullName>
    </submittedName>
</protein>
<evidence type="ECO:0000313" key="3">
    <source>
        <dbReference type="Proteomes" id="UP001645859"/>
    </source>
</evidence>
<keyword evidence="3" id="KW-1185">Reference proteome</keyword>
<dbReference type="EMBL" id="QYAC01000002">
    <property type="protein sequence ID" value="MBL3678754.1"/>
    <property type="molecule type" value="Genomic_DNA"/>
</dbReference>
<dbReference type="InterPro" id="IPR033469">
    <property type="entry name" value="CYTH-like_dom_sf"/>
</dbReference>
<proteinExistence type="predicted"/>
<dbReference type="Pfam" id="PF01928">
    <property type="entry name" value="CYTH"/>
    <property type="match status" value="1"/>
</dbReference>
<organism evidence="2 3">
    <name type="scientific">Leucobacter chromiireducens subsp. solipictus</name>
    <dbReference type="NCBI Taxonomy" id="398235"/>
    <lineage>
        <taxon>Bacteria</taxon>
        <taxon>Bacillati</taxon>
        <taxon>Actinomycetota</taxon>
        <taxon>Actinomycetes</taxon>
        <taxon>Micrococcales</taxon>
        <taxon>Microbacteriaceae</taxon>
        <taxon>Leucobacter</taxon>
    </lineage>
</organism>
<sequence length="236" mass="24958">MSSDAARESLEIERKYEVDVAAQLPTPEQFLAVGFVADPAATFGLRARYFDTTDEELARAGVALRVREGGADAGWHIKVRQPGGVRELQWPLSEELPDPLRAELRALVGDAADRVEPRATMATERTVVVLRDAAGAARIEIADDRVVAADLAAGVRRAWREWEAELLPGAAEAELDAVDPALRGAGAVPSASPAKIARATGRLVGLARARGADAAQLAALEALDAADQAAARRLDA</sequence>
<dbReference type="SMART" id="SM01118">
    <property type="entry name" value="CYTH"/>
    <property type="match status" value="1"/>
</dbReference>
<comment type="caution">
    <text evidence="2">The sequence shown here is derived from an EMBL/GenBank/DDBJ whole genome shotgun (WGS) entry which is preliminary data.</text>
</comment>
<dbReference type="PROSITE" id="PS51707">
    <property type="entry name" value="CYTH"/>
    <property type="match status" value="1"/>
</dbReference>
<gene>
    <name evidence="2" type="ORF">D3230_05510</name>
</gene>
<dbReference type="Gene3D" id="2.40.320.10">
    <property type="entry name" value="Hypothetical Protein Pfu-838710-001"/>
    <property type="match status" value="1"/>
</dbReference>
<dbReference type="Proteomes" id="UP001645859">
    <property type="component" value="Unassembled WGS sequence"/>
</dbReference>
<dbReference type="CDD" id="cd07374">
    <property type="entry name" value="CYTH-like_Pase"/>
    <property type="match status" value="1"/>
</dbReference>
<feature type="domain" description="CYTH" evidence="1">
    <location>
        <begin position="9"/>
        <end position="206"/>
    </location>
</feature>
<reference evidence="2 3" key="1">
    <citation type="submission" date="2018-09" db="EMBL/GenBank/DDBJ databases">
        <title>Comparative genomics of Leucobacter spp.</title>
        <authorList>
            <person name="Reis A.C."/>
            <person name="Kolvenbach B.A."/>
            <person name="Corvini P.F.X."/>
            <person name="Nunes O.C."/>
        </authorList>
    </citation>
    <scope>NUCLEOTIDE SEQUENCE [LARGE SCALE GENOMIC DNA]</scope>
    <source>
        <strain evidence="2 3">TAN 31504</strain>
    </source>
</reference>
<dbReference type="RefSeq" id="WP_202343996.1">
    <property type="nucleotide sequence ID" value="NZ_BAAAPI010000008.1"/>
</dbReference>
<dbReference type="SUPFAM" id="SSF55154">
    <property type="entry name" value="CYTH-like phosphatases"/>
    <property type="match status" value="1"/>
</dbReference>
<evidence type="ECO:0000313" key="2">
    <source>
        <dbReference type="EMBL" id="MBL3678754.1"/>
    </source>
</evidence>
<name>A0ABS1SDY7_9MICO</name>
<accession>A0ABS1SDY7</accession>